<dbReference type="HOGENOM" id="CLU_065901_2_0_4"/>
<sequence length="117" mass="13808">MKKKNIILISHGSTQKSWKKTFIKILKLIKDRNSNNKISIYFIESNIKNIINKINAKNINIIVPIFLGFGYHIKYDIKNIINYLKKKYNNLKIILNNNIIFNKKIIFSIAINIINLF</sequence>
<protein>
    <submittedName>
        <fullName evidence="3">Putative sirohydrochlorin cobaltochelatase-like protein</fullName>
    </submittedName>
</protein>
<name>E0TIX2_ZINIC</name>
<keyword evidence="2" id="KW-0456">Lyase</keyword>
<accession>E0TIX2</accession>
<keyword evidence="4" id="KW-1185">Reference proteome</keyword>
<dbReference type="Pfam" id="PF01903">
    <property type="entry name" value="CbiX"/>
    <property type="match status" value="1"/>
</dbReference>
<organism evidence="3 4">
    <name type="scientific">Zinderia insecticola (strain CARI)</name>
    <dbReference type="NCBI Taxonomy" id="871271"/>
    <lineage>
        <taxon>Bacteria</taxon>
        <taxon>Pseudomonadati</taxon>
        <taxon>Pseudomonadota</taxon>
        <taxon>Betaproteobacteria</taxon>
        <taxon>Burkholderiales</taxon>
        <taxon>Oxalobacteraceae</taxon>
        <taxon>Candidatus Zinderia</taxon>
    </lineage>
</organism>
<keyword evidence="1" id="KW-0479">Metal-binding</keyword>
<gene>
    <name evidence="3" type="ordered locus">ZICARI_140</name>
</gene>
<dbReference type="Proteomes" id="UP000001303">
    <property type="component" value="Chromosome"/>
</dbReference>
<proteinExistence type="predicted"/>
<dbReference type="SUPFAM" id="SSF53800">
    <property type="entry name" value="Chelatase"/>
    <property type="match status" value="1"/>
</dbReference>
<evidence type="ECO:0000313" key="4">
    <source>
        <dbReference type="Proteomes" id="UP000001303"/>
    </source>
</evidence>
<dbReference type="GO" id="GO:0046872">
    <property type="term" value="F:metal ion binding"/>
    <property type="evidence" value="ECO:0007669"/>
    <property type="project" value="UniProtKB-KW"/>
</dbReference>
<evidence type="ECO:0000256" key="1">
    <source>
        <dbReference type="ARBA" id="ARBA00022723"/>
    </source>
</evidence>
<evidence type="ECO:0000313" key="3">
    <source>
        <dbReference type="EMBL" id="ADM89749.1"/>
    </source>
</evidence>
<dbReference type="EMBL" id="CP002161">
    <property type="protein sequence ID" value="ADM89749.1"/>
    <property type="molecule type" value="Genomic_DNA"/>
</dbReference>
<evidence type="ECO:0000256" key="2">
    <source>
        <dbReference type="ARBA" id="ARBA00023239"/>
    </source>
</evidence>
<dbReference type="GO" id="GO:0016829">
    <property type="term" value="F:lyase activity"/>
    <property type="evidence" value="ECO:0007669"/>
    <property type="project" value="UniProtKB-KW"/>
</dbReference>
<dbReference type="STRING" id="871271.ZICARI_140"/>
<dbReference type="AlphaFoldDB" id="E0TIX2"/>
<reference key="2">
    <citation type="submission" date="2010-08" db="EMBL/GenBank/DDBJ databases">
        <title>Functional convergence in reduced genomes of bacterial symbionts spanning 200 million years of evolution.</title>
        <authorList>
            <person name="McCutcheon J.P."/>
            <person name="Moran N.A."/>
        </authorList>
    </citation>
    <scope>NUCLEOTIDE SEQUENCE</scope>
    <source>
        <strain>CARI</strain>
    </source>
</reference>
<dbReference type="KEGG" id="zin:ZICARI_140"/>
<dbReference type="InterPro" id="IPR002762">
    <property type="entry name" value="CbiX-like"/>
</dbReference>
<dbReference type="Gene3D" id="3.40.50.1400">
    <property type="match status" value="1"/>
</dbReference>
<reference evidence="3 4" key="1">
    <citation type="journal article" date="2010" name="Genome Biol. Evol.">
        <title>Functional convergence in reduced genomes of bacterial symbionts spanning 200 My of evolution.</title>
        <authorList>
            <person name="McCutcheon J.P."/>
            <person name="Moran N.A."/>
        </authorList>
    </citation>
    <scope>NUCLEOTIDE SEQUENCE [LARGE SCALE GENOMIC DNA]</scope>
    <source>
        <strain evidence="3 4">CARI</strain>
    </source>
</reference>